<dbReference type="InterPro" id="IPR011037">
    <property type="entry name" value="Pyrv_Knase-like_insert_dom_sf"/>
</dbReference>
<organism evidence="2 3">
    <name type="scientific">Jannaschia rubra</name>
    <dbReference type="NCBI Taxonomy" id="282197"/>
    <lineage>
        <taxon>Bacteria</taxon>
        <taxon>Pseudomonadati</taxon>
        <taxon>Pseudomonadota</taxon>
        <taxon>Alphaproteobacteria</taxon>
        <taxon>Rhodobacterales</taxon>
        <taxon>Roseobacteraceae</taxon>
        <taxon>Jannaschia</taxon>
    </lineage>
</organism>
<dbReference type="SUPFAM" id="SSF50800">
    <property type="entry name" value="PK beta-barrel domain-like"/>
    <property type="match status" value="1"/>
</dbReference>
<dbReference type="EMBL" id="CXPG01000020">
    <property type="protein sequence ID" value="CTQ33891.1"/>
    <property type="molecule type" value="Genomic_DNA"/>
</dbReference>
<sequence>MRLAEIWRHPIKAHGREPVAAFDIAPGGTIPFDRLWAVAHEAARLDGDHWVPCANFNRGAKTPALMAITARMGDGAVTLSHPDRPDLAFDPDEDNRPFLDWIAPLTDPARAAPSGIVRAAARGFTDTAFPSISLGNMSTHDAVAARIGRPLSRHRWRANLWVDGLPAWAEFDWVGRDLTLGTARFRVEQRITRCRATMANPDTGKVDADTLGELEAGWGHRDFGVYLTCIAPGRVALGDMLIPA</sequence>
<dbReference type="GO" id="GO:0030170">
    <property type="term" value="F:pyridoxal phosphate binding"/>
    <property type="evidence" value="ECO:0007669"/>
    <property type="project" value="InterPro"/>
</dbReference>
<dbReference type="RefSeq" id="WP_055683243.1">
    <property type="nucleotide sequence ID" value="NZ_CANMUL010000001.1"/>
</dbReference>
<dbReference type="GO" id="GO:0003824">
    <property type="term" value="F:catalytic activity"/>
    <property type="evidence" value="ECO:0007669"/>
    <property type="project" value="InterPro"/>
</dbReference>
<proteinExistence type="predicted"/>
<evidence type="ECO:0000313" key="3">
    <source>
        <dbReference type="Proteomes" id="UP000048908"/>
    </source>
</evidence>
<accession>A0A0M6XUI8</accession>
<dbReference type="Pfam" id="PF03473">
    <property type="entry name" value="MOSC"/>
    <property type="match status" value="1"/>
</dbReference>
<reference evidence="2 3" key="1">
    <citation type="submission" date="2015-07" db="EMBL/GenBank/DDBJ databases">
        <authorList>
            <person name="Noorani M."/>
        </authorList>
    </citation>
    <scope>NUCLEOTIDE SEQUENCE [LARGE SCALE GENOMIC DNA]</scope>
    <source>
        <strain evidence="2 3">CECT 5088</strain>
    </source>
</reference>
<dbReference type="AlphaFoldDB" id="A0A0M6XUI8"/>
<feature type="domain" description="MOSC" evidence="1">
    <location>
        <begin position="103"/>
        <end position="244"/>
    </location>
</feature>
<dbReference type="Pfam" id="PF03476">
    <property type="entry name" value="MOSC_N"/>
    <property type="match status" value="1"/>
</dbReference>
<dbReference type="STRING" id="282197.SAMN04488517_102728"/>
<dbReference type="Proteomes" id="UP000048908">
    <property type="component" value="Unassembled WGS sequence"/>
</dbReference>
<evidence type="ECO:0000259" key="1">
    <source>
        <dbReference type="PROSITE" id="PS51340"/>
    </source>
</evidence>
<dbReference type="InterPro" id="IPR005302">
    <property type="entry name" value="MoCF_Sase_C"/>
</dbReference>
<gene>
    <name evidence="2" type="ORF">JAN5088_02677</name>
</gene>
<dbReference type="InterPro" id="IPR005303">
    <property type="entry name" value="MOCOS_middle"/>
</dbReference>
<dbReference type="PROSITE" id="PS51340">
    <property type="entry name" value="MOSC"/>
    <property type="match status" value="1"/>
</dbReference>
<protein>
    <submittedName>
        <fullName evidence="2">Putative Fe-S protein</fullName>
    </submittedName>
</protein>
<evidence type="ECO:0000313" key="2">
    <source>
        <dbReference type="EMBL" id="CTQ33891.1"/>
    </source>
</evidence>
<name>A0A0M6XUI8_9RHOB</name>
<keyword evidence="3" id="KW-1185">Reference proteome</keyword>
<dbReference type="OrthoDB" id="581532at2"/>
<dbReference type="GO" id="GO:0030151">
    <property type="term" value="F:molybdenum ion binding"/>
    <property type="evidence" value="ECO:0007669"/>
    <property type="project" value="InterPro"/>
</dbReference>